<gene>
    <name evidence="2" type="primary">NCL1_37262</name>
    <name evidence="2" type="ORF">TNCT_82251</name>
</gene>
<evidence type="ECO:0000256" key="1">
    <source>
        <dbReference type="SAM" id="MobiDB-lite"/>
    </source>
</evidence>
<comment type="caution">
    <text evidence="2">The sequence shown here is derived from an EMBL/GenBank/DDBJ whole genome shotgun (WGS) entry which is preliminary data.</text>
</comment>
<keyword evidence="3" id="KW-1185">Reference proteome</keyword>
<dbReference type="AlphaFoldDB" id="A0A8X6J818"/>
<accession>A0A8X6J818</accession>
<proteinExistence type="predicted"/>
<feature type="region of interest" description="Disordered" evidence="1">
    <location>
        <begin position="1"/>
        <end position="21"/>
    </location>
</feature>
<evidence type="ECO:0000313" key="3">
    <source>
        <dbReference type="Proteomes" id="UP000887116"/>
    </source>
</evidence>
<reference evidence="2" key="1">
    <citation type="submission" date="2020-07" db="EMBL/GenBank/DDBJ databases">
        <title>Multicomponent nature underlies the extraordinary mechanical properties of spider dragline silk.</title>
        <authorList>
            <person name="Kono N."/>
            <person name="Nakamura H."/>
            <person name="Mori M."/>
            <person name="Yoshida Y."/>
            <person name="Ohtoshi R."/>
            <person name="Malay A.D."/>
            <person name="Moran D.A.P."/>
            <person name="Tomita M."/>
            <person name="Numata K."/>
            <person name="Arakawa K."/>
        </authorList>
    </citation>
    <scope>NUCLEOTIDE SEQUENCE</scope>
</reference>
<dbReference type="Proteomes" id="UP000887116">
    <property type="component" value="Unassembled WGS sequence"/>
</dbReference>
<evidence type="ECO:0000313" key="2">
    <source>
        <dbReference type="EMBL" id="GFR14303.1"/>
    </source>
</evidence>
<dbReference type="OrthoDB" id="10563520at2759"/>
<protein>
    <submittedName>
        <fullName evidence="2">Uncharacterized protein</fullName>
    </submittedName>
</protein>
<name>A0A8X6J818_TRICU</name>
<sequence length="105" mass="11950">MSEKSSSSENTDIGEEIDDISVPGPSRISKVTWENKASVKIRYLPFTEQNGPSDKTTSLQDPSPISIFLTLFSISFMETICTKRIYLLRKKAVHSLLLLYRIYVF</sequence>
<dbReference type="EMBL" id="BMAO01007196">
    <property type="protein sequence ID" value="GFR14303.1"/>
    <property type="molecule type" value="Genomic_DNA"/>
</dbReference>
<feature type="compositionally biased region" description="Polar residues" evidence="1">
    <location>
        <begin position="1"/>
        <end position="11"/>
    </location>
</feature>
<organism evidence="2 3">
    <name type="scientific">Trichonephila clavata</name>
    <name type="common">Joro spider</name>
    <name type="synonym">Nephila clavata</name>
    <dbReference type="NCBI Taxonomy" id="2740835"/>
    <lineage>
        <taxon>Eukaryota</taxon>
        <taxon>Metazoa</taxon>
        <taxon>Ecdysozoa</taxon>
        <taxon>Arthropoda</taxon>
        <taxon>Chelicerata</taxon>
        <taxon>Arachnida</taxon>
        <taxon>Araneae</taxon>
        <taxon>Araneomorphae</taxon>
        <taxon>Entelegynae</taxon>
        <taxon>Araneoidea</taxon>
        <taxon>Nephilidae</taxon>
        <taxon>Trichonephila</taxon>
    </lineage>
</organism>